<dbReference type="Proteomes" id="UP001428817">
    <property type="component" value="Unassembled WGS sequence"/>
</dbReference>
<feature type="chain" id="PRO_5046848517" evidence="2">
    <location>
        <begin position="26"/>
        <end position="112"/>
    </location>
</feature>
<evidence type="ECO:0000256" key="2">
    <source>
        <dbReference type="SAM" id="SignalP"/>
    </source>
</evidence>
<comment type="caution">
    <text evidence="3">The sequence shown here is derived from an EMBL/GenBank/DDBJ whole genome shotgun (WGS) entry which is preliminary data.</text>
</comment>
<evidence type="ECO:0000256" key="1">
    <source>
        <dbReference type="SAM" id="MobiDB-lite"/>
    </source>
</evidence>
<dbReference type="RefSeq" id="WP_185059868.1">
    <property type="nucleotide sequence ID" value="NZ_BAABJP010000037.1"/>
</dbReference>
<accession>A0ABP9QUX2</accession>
<proteinExistence type="predicted"/>
<organism evidence="3 4">
    <name type="scientific">Pseudonocardia eucalypti</name>
    <dbReference type="NCBI Taxonomy" id="648755"/>
    <lineage>
        <taxon>Bacteria</taxon>
        <taxon>Bacillati</taxon>
        <taxon>Actinomycetota</taxon>
        <taxon>Actinomycetes</taxon>
        <taxon>Pseudonocardiales</taxon>
        <taxon>Pseudonocardiaceae</taxon>
        <taxon>Pseudonocardia</taxon>
    </lineage>
</organism>
<keyword evidence="2" id="KW-0732">Signal</keyword>
<feature type="region of interest" description="Disordered" evidence="1">
    <location>
        <begin position="28"/>
        <end position="58"/>
    </location>
</feature>
<sequence>MVKKVGIVLAATVAALLSVSPLAFAGDYNGDDDDRGGKKCHKCDDDNDHDGDRRDRKSNVQSGLININGLGVQAPIQACNNSLLTGALGILSSGVHNKDKHNGSCEQNNSND</sequence>
<evidence type="ECO:0000313" key="3">
    <source>
        <dbReference type="EMBL" id="GAA5167431.1"/>
    </source>
</evidence>
<evidence type="ECO:0000313" key="4">
    <source>
        <dbReference type="Proteomes" id="UP001428817"/>
    </source>
</evidence>
<feature type="signal peptide" evidence="2">
    <location>
        <begin position="1"/>
        <end position="25"/>
    </location>
</feature>
<gene>
    <name evidence="3" type="ORF">GCM10023321_60150</name>
</gene>
<dbReference type="EMBL" id="BAABJP010000037">
    <property type="protein sequence ID" value="GAA5167431.1"/>
    <property type="molecule type" value="Genomic_DNA"/>
</dbReference>
<reference evidence="4" key="1">
    <citation type="journal article" date="2019" name="Int. J. Syst. Evol. Microbiol.">
        <title>The Global Catalogue of Microorganisms (GCM) 10K type strain sequencing project: providing services to taxonomists for standard genome sequencing and annotation.</title>
        <authorList>
            <consortium name="The Broad Institute Genomics Platform"/>
            <consortium name="The Broad Institute Genome Sequencing Center for Infectious Disease"/>
            <person name="Wu L."/>
            <person name="Ma J."/>
        </authorList>
    </citation>
    <scope>NUCLEOTIDE SEQUENCE [LARGE SCALE GENOMIC DNA]</scope>
    <source>
        <strain evidence="4">JCM 18303</strain>
    </source>
</reference>
<protein>
    <submittedName>
        <fullName evidence="3">Uncharacterized protein</fullName>
    </submittedName>
</protein>
<keyword evidence="4" id="KW-1185">Reference proteome</keyword>
<name>A0ABP9QUX2_9PSEU</name>